<organism evidence="3 4">
    <name type="scientific">Streblomastix strix</name>
    <dbReference type="NCBI Taxonomy" id="222440"/>
    <lineage>
        <taxon>Eukaryota</taxon>
        <taxon>Metamonada</taxon>
        <taxon>Preaxostyla</taxon>
        <taxon>Oxymonadida</taxon>
        <taxon>Streblomastigidae</taxon>
        <taxon>Streblomastix</taxon>
    </lineage>
</organism>
<evidence type="ECO:0000313" key="3">
    <source>
        <dbReference type="EMBL" id="KAA6396677.1"/>
    </source>
</evidence>
<dbReference type="OrthoDB" id="10691928at2759"/>
<keyword evidence="1" id="KW-0472">Membrane</keyword>
<accession>A0A5J4WNK9</accession>
<feature type="transmembrane region" description="Helical" evidence="1">
    <location>
        <begin position="166"/>
        <end position="184"/>
    </location>
</feature>
<keyword evidence="1" id="KW-0812">Transmembrane</keyword>
<feature type="non-terminal residue" evidence="3">
    <location>
        <position position="1072"/>
    </location>
</feature>
<gene>
    <name evidence="3" type="ORF">EZS28_007792</name>
</gene>
<dbReference type="EMBL" id="SNRW01001366">
    <property type="protein sequence ID" value="KAA6396677.1"/>
    <property type="molecule type" value="Genomic_DNA"/>
</dbReference>
<keyword evidence="2" id="KW-0732">Signal</keyword>
<feature type="chain" id="PRO_5023846580" description="Right handed beta helix domain-containing protein" evidence="2">
    <location>
        <begin position="23"/>
        <end position="1072"/>
    </location>
</feature>
<evidence type="ECO:0000256" key="1">
    <source>
        <dbReference type="SAM" id="Phobius"/>
    </source>
</evidence>
<evidence type="ECO:0008006" key="5">
    <source>
        <dbReference type="Google" id="ProtNLM"/>
    </source>
</evidence>
<keyword evidence="1" id="KW-1133">Transmembrane helix</keyword>
<sequence length="1072" mass="114858">MRMARSICVFIVCFALIIGAYSQDQSTISSSALEGSEICSVYLPLSLQCLLKLENNVALNFQQLIIFSDTISPYEAWRIASYEGKIQRSQIKGSSATDQGFGFEIHDNALDYMKSNNKIKHFTSLNIVTCILLLILAISKEIEQFIFAWFRQHQLTNQTKKNKQNCTSLILLPLLAFFLYNGFFDTAADNYYFKSSGNDDNSQNPCTFYNVPCKSLSAISSGGILNTQQFTAFIINSVIHTTSLTTQQSTDSVMFTNKDGQITSSAAEISLQGDGKFSITSGTLKFINIIFTISSNAVSGYIITGTSGSTGIIITNCLMQIASESTIQTGLVNVIGGTLTITNLIVEDITIQSYSIIKVNEGAGQVEISDSTFENISKTGDNGKGSVIEGELIDTTGKITVSSSTFTSCKVDTSTGLGGAIYLNISNNTNKFNFTGIEYSVCDAKYGKSLFINATDLKQAIQGSTDGNILGLVCESGEQQDLIQIMGYDNDDLSVAIPLIYVYTSVVSSVYHVKYIQNNDKGIDNRFCGHLSWPCETIIYAISRSGSATEKKVGIITGYQMKETLSHSTSSLNILIQNSLDSNGQSTTISSILMIGIAGKFTISGGTLSFNYTTLQIDNAGTGDYIITGSTVSTKISIENCTMTMTSGLTITRGFIELNDGTLSISKSLVNNVNISGQSVIKVNNGAGNVIISGSTFSNIQQSGIGNGSVINAQLQFGSLLTIKDSSSFMNCISETAGGAIQTVISGGELKLNGISFESCNSINGGGIYSTISGRGKLTITNQCQFISCSSTAGSGGAIFASLEDESTLYIDDIIFDGCTCTQPGNGGALSIHQQFSTSKISISDSSFKDCKTIANSADIYGWGGAIYLYTQVSSNDLTLSNFMMTELDFTGCASTKNVGDNIHIRSINTPETGLAIAYYTMLTVNDTIDLYTSGNYNSSYMGINNSIEVNNPGTNSLDYHDPLFISDYLLNFKNPTSGSGGVLSAQIKDGELNIATSTFDTCNCSQPYSGGALSLTQESTSSKIIITDCTFKDCKTIANSADIYGWGGAIYLYTQVSSNDLTLSNFMMTEL</sequence>
<reference evidence="3 4" key="1">
    <citation type="submission" date="2019-03" db="EMBL/GenBank/DDBJ databases">
        <title>Single cell metagenomics reveals metabolic interactions within the superorganism composed of flagellate Streblomastix strix and complex community of Bacteroidetes bacteria on its surface.</title>
        <authorList>
            <person name="Treitli S.C."/>
            <person name="Kolisko M."/>
            <person name="Husnik F."/>
            <person name="Keeling P."/>
            <person name="Hampl V."/>
        </authorList>
    </citation>
    <scope>NUCLEOTIDE SEQUENCE [LARGE SCALE GENOMIC DNA]</scope>
    <source>
        <strain evidence="3">ST1C</strain>
    </source>
</reference>
<protein>
    <recommendedName>
        <fullName evidence="5">Right handed beta helix domain-containing protein</fullName>
    </recommendedName>
</protein>
<dbReference type="Proteomes" id="UP000324800">
    <property type="component" value="Unassembled WGS sequence"/>
</dbReference>
<proteinExistence type="predicted"/>
<comment type="caution">
    <text evidence="3">The sequence shown here is derived from an EMBL/GenBank/DDBJ whole genome shotgun (WGS) entry which is preliminary data.</text>
</comment>
<evidence type="ECO:0000313" key="4">
    <source>
        <dbReference type="Proteomes" id="UP000324800"/>
    </source>
</evidence>
<feature type="transmembrane region" description="Helical" evidence="1">
    <location>
        <begin position="119"/>
        <end position="138"/>
    </location>
</feature>
<dbReference type="AlphaFoldDB" id="A0A5J4WNK9"/>
<evidence type="ECO:0000256" key="2">
    <source>
        <dbReference type="SAM" id="SignalP"/>
    </source>
</evidence>
<feature type="signal peptide" evidence="2">
    <location>
        <begin position="1"/>
        <end position="22"/>
    </location>
</feature>
<name>A0A5J4WNK9_9EUKA</name>